<dbReference type="InterPro" id="IPR006056">
    <property type="entry name" value="RidA"/>
</dbReference>
<dbReference type="PROSITE" id="PS01094">
    <property type="entry name" value="UPF0076"/>
    <property type="match status" value="2"/>
</dbReference>
<dbReference type="Gene3D" id="3.30.1330.40">
    <property type="entry name" value="RutC-like"/>
    <property type="match status" value="2"/>
</dbReference>
<dbReference type="CDD" id="cd06150">
    <property type="entry name" value="YjgF_YER057c_UK114_like_2"/>
    <property type="match status" value="1"/>
</dbReference>
<dbReference type="FunFam" id="3.30.1330.40:FF:000001">
    <property type="entry name" value="L-PSP family endoribonuclease"/>
    <property type="match status" value="1"/>
</dbReference>
<dbReference type="InterPro" id="IPR019897">
    <property type="entry name" value="RidA_CS"/>
</dbReference>
<dbReference type="PANTHER" id="PTHR47328:SF1">
    <property type="entry name" value="RUTC FAMILY PROTEIN YOAB"/>
    <property type="match status" value="1"/>
</dbReference>
<dbReference type="Proteomes" id="UP000012073">
    <property type="component" value="Unassembled WGS sequence"/>
</dbReference>
<dbReference type="EMBL" id="HG002217">
    <property type="protein sequence ID" value="CDF40615.1"/>
    <property type="molecule type" value="Genomic_DNA"/>
</dbReference>
<evidence type="ECO:0000256" key="1">
    <source>
        <dbReference type="ARBA" id="ARBA00010552"/>
    </source>
</evidence>
<accession>R7QTC6</accession>
<evidence type="ECO:0000313" key="2">
    <source>
        <dbReference type="EMBL" id="CDF40615.1"/>
    </source>
</evidence>
<proteinExistence type="inferred from homology"/>
<evidence type="ECO:0000313" key="3">
    <source>
        <dbReference type="Proteomes" id="UP000012073"/>
    </source>
</evidence>
<dbReference type="InterPro" id="IPR035709">
    <property type="entry name" value="YoaB-like"/>
</dbReference>
<dbReference type="RefSeq" id="XP_005710909.1">
    <property type="nucleotide sequence ID" value="XM_005710852.1"/>
</dbReference>
<dbReference type="PANTHER" id="PTHR47328">
    <property type="match status" value="1"/>
</dbReference>
<keyword evidence="3" id="KW-1185">Reference proteome</keyword>
<dbReference type="InterPro" id="IPR035959">
    <property type="entry name" value="RutC-like_sf"/>
</dbReference>
<protein>
    <submittedName>
        <fullName evidence="2">Uncharacterized protein</fullName>
    </submittedName>
</protein>
<organism evidence="2 3">
    <name type="scientific">Chondrus crispus</name>
    <name type="common">Carrageen Irish moss</name>
    <name type="synonym">Polymorpha crispa</name>
    <dbReference type="NCBI Taxonomy" id="2769"/>
    <lineage>
        <taxon>Eukaryota</taxon>
        <taxon>Rhodophyta</taxon>
        <taxon>Florideophyceae</taxon>
        <taxon>Rhodymeniophycidae</taxon>
        <taxon>Gigartinales</taxon>
        <taxon>Gigartinaceae</taxon>
        <taxon>Chondrus</taxon>
    </lineage>
</organism>
<dbReference type="Pfam" id="PF01042">
    <property type="entry name" value="Ribonuc_L-PSP"/>
    <property type="match status" value="2"/>
</dbReference>
<dbReference type="OMA" id="WIDSTNK"/>
<dbReference type="CDD" id="cd00448">
    <property type="entry name" value="YjgF_YER057c_UK114_family"/>
    <property type="match status" value="1"/>
</dbReference>
<comment type="similarity">
    <text evidence="1">Belongs to the RutC family.</text>
</comment>
<name>R7QTC6_CHOCR</name>
<dbReference type="NCBIfam" id="TIGR00004">
    <property type="entry name" value="Rid family detoxifying hydrolase"/>
    <property type="match status" value="1"/>
</dbReference>
<dbReference type="InterPro" id="IPR006175">
    <property type="entry name" value="YjgF/YER057c/UK114"/>
</dbReference>
<dbReference type="GeneID" id="17318627"/>
<dbReference type="AlphaFoldDB" id="R7QTC6"/>
<reference evidence="3" key="1">
    <citation type="journal article" date="2013" name="Proc. Natl. Acad. Sci. U.S.A.">
        <title>Genome structure and metabolic features in the red seaweed Chondrus crispus shed light on evolution of the Archaeplastida.</title>
        <authorList>
            <person name="Collen J."/>
            <person name="Porcel B."/>
            <person name="Carre W."/>
            <person name="Ball S.G."/>
            <person name="Chaparro C."/>
            <person name="Tonon T."/>
            <person name="Barbeyron T."/>
            <person name="Michel G."/>
            <person name="Noel B."/>
            <person name="Valentin K."/>
            <person name="Elias M."/>
            <person name="Artiguenave F."/>
            <person name="Arun A."/>
            <person name="Aury J.M."/>
            <person name="Barbosa-Neto J.F."/>
            <person name="Bothwell J.H."/>
            <person name="Bouget F.Y."/>
            <person name="Brillet L."/>
            <person name="Cabello-Hurtado F."/>
            <person name="Capella-Gutierrez S."/>
            <person name="Charrier B."/>
            <person name="Cladiere L."/>
            <person name="Cock J.M."/>
            <person name="Coelho S.M."/>
            <person name="Colleoni C."/>
            <person name="Czjzek M."/>
            <person name="Da Silva C."/>
            <person name="Delage L."/>
            <person name="Denoeud F."/>
            <person name="Deschamps P."/>
            <person name="Dittami S.M."/>
            <person name="Gabaldon T."/>
            <person name="Gachon C.M."/>
            <person name="Groisillier A."/>
            <person name="Herve C."/>
            <person name="Jabbari K."/>
            <person name="Katinka M."/>
            <person name="Kloareg B."/>
            <person name="Kowalczyk N."/>
            <person name="Labadie K."/>
            <person name="Leblanc C."/>
            <person name="Lopez P.J."/>
            <person name="McLachlan D.H."/>
            <person name="Meslet-Cladiere L."/>
            <person name="Moustafa A."/>
            <person name="Nehr Z."/>
            <person name="Nyvall Collen P."/>
            <person name="Panaud O."/>
            <person name="Partensky F."/>
            <person name="Poulain J."/>
            <person name="Rensing S.A."/>
            <person name="Rousvoal S."/>
            <person name="Samson G."/>
            <person name="Symeonidi A."/>
            <person name="Weissenbach J."/>
            <person name="Zambounis A."/>
            <person name="Wincker P."/>
            <person name="Boyen C."/>
        </authorList>
    </citation>
    <scope>NUCLEOTIDE SEQUENCE [LARGE SCALE GENOMIC DNA]</scope>
    <source>
        <strain evidence="3">cv. Stackhouse</strain>
    </source>
</reference>
<dbReference type="KEGG" id="ccp:CHC_T00000835001"/>
<gene>
    <name evidence="2" type="ORF">CHC_T00000835001</name>
</gene>
<dbReference type="SUPFAM" id="SSF55298">
    <property type="entry name" value="YjgF-like"/>
    <property type="match status" value="2"/>
</dbReference>
<dbReference type="OrthoDB" id="309640at2759"/>
<dbReference type="STRING" id="2769.R7QTC6"/>
<dbReference type="Gramene" id="CDF40615">
    <property type="protein sequence ID" value="CDF40615"/>
    <property type="gene ID" value="CHC_T00000835001"/>
</dbReference>
<sequence length="250" mass="26450">MSHPDIRRLQPGARFHQATIHNGTVYLAGQVGRAADRSTYGQTEEILRKVDALLAEAGTDKSRVLSATVWMTDIAEADEMNRAWDAWVDKQNMPVRATVQSRLVADDITVEIGVIAALPSPAKILATDKAAAAVGPYNQGVVVDDGTVYVSGCIGLLPGDGGMVDGGVEGQTRQALENIRAILNSTGAGPNDIVKTGILLDDMADFAKVNAIYKDFFGAGDVPARSCFAAKELPKGALVEIEATAKLPYV</sequence>